<reference evidence="1" key="1">
    <citation type="journal article" date="2022" name="Front. Genet.">
        <title>Chromosome-Scale Assembly of the Dendrobium nobile Genome Provides Insights Into the Molecular Mechanism of the Biosynthesis of the Medicinal Active Ingredient of Dendrobium.</title>
        <authorList>
            <person name="Xu Q."/>
            <person name="Niu S.-C."/>
            <person name="Li K.-L."/>
            <person name="Zheng P.-J."/>
            <person name="Zhang X.-J."/>
            <person name="Jia Y."/>
            <person name="Liu Y."/>
            <person name="Niu Y.-X."/>
            <person name="Yu L.-H."/>
            <person name="Chen D.-F."/>
            <person name="Zhang G.-Q."/>
        </authorList>
    </citation>
    <scope>NUCLEOTIDE SEQUENCE</scope>
    <source>
        <tissue evidence="1">Leaf</tissue>
    </source>
</reference>
<gene>
    <name evidence="1" type="ORF">KFK09_000450</name>
</gene>
<evidence type="ECO:0000313" key="2">
    <source>
        <dbReference type="Proteomes" id="UP000829196"/>
    </source>
</evidence>
<dbReference type="PANTHER" id="PTHR34676:SF8">
    <property type="entry name" value="TRANSMEMBRANE PROTEIN"/>
    <property type="match status" value="1"/>
</dbReference>
<dbReference type="EMBL" id="JAGYWB010000001">
    <property type="protein sequence ID" value="KAI0530902.1"/>
    <property type="molecule type" value="Genomic_DNA"/>
</dbReference>
<evidence type="ECO:0008006" key="3">
    <source>
        <dbReference type="Google" id="ProtNLM"/>
    </source>
</evidence>
<sequence>MRVSTCSNGKEIWDRLCITYEGTNEVKQSCLNIFLHDYELFCLKPSESISDMYTWFTQIVTSLHALGRELSNYEKVNKILRCLPSSFDAKITVITESKDLNTYSIDNLLGSLIAFKQGVNQRNLNAGEKKKEKTMALKANKINRFFRV</sequence>
<proteinExistence type="predicted"/>
<accession>A0A8T3CBX4</accession>
<evidence type="ECO:0000313" key="1">
    <source>
        <dbReference type="EMBL" id="KAI0530902.1"/>
    </source>
</evidence>
<protein>
    <recommendedName>
        <fullName evidence="3">UBN2 domain-containing protein</fullName>
    </recommendedName>
</protein>
<name>A0A8T3CBX4_DENNO</name>
<comment type="caution">
    <text evidence="1">The sequence shown here is derived from an EMBL/GenBank/DDBJ whole genome shotgun (WGS) entry which is preliminary data.</text>
</comment>
<dbReference type="AlphaFoldDB" id="A0A8T3CBX4"/>
<dbReference type="PANTHER" id="PTHR34676">
    <property type="entry name" value="DUF4219 DOMAIN-CONTAINING PROTEIN-RELATED"/>
    <property type="match status" value="1"/>
</dbReference>
<keyword evidence="2" id="KW-1185">Reference proteome</keyword>
<dbReference type="OrthoDB" id="97058at2759"/>
<dbReference type="Pfam" id="PF14223">
    <property type="entry name" value="Retrotran_gag_2"/>
    <property type="match status" value="1"/>
</dbReference>
<organism evidence="1 2">
    <name type="scientific">Dendrobium nobile</name>
    <name type="common">Orchid</name>
    <dbReference type="NCBI Taxonomy" id="94219"/>
    <lineage>
        <taxon>Eukaryota</taxon>
        <taxon>Viridiplantae</taxon>
        <taxon>Streptophyta</taxon>
        <taxon>Embryophyta</taxon>
        <taxon>Tracheophyta</taxon>
        <taxon>Spermatophyta</taxon>
        <taxon>Magnoliopsida</taxon>
        <taxon>Liliopsida</taxon>
        <taxon>Asparagales</taxon>
        <taxon>Orchidaceae</taxon>
        <taxon>Epidendroideae</taxon>
        <taxon>Malaxideae</taxon>
        <taxon>Dendrobiinae</taxon>
        <taxon>Dendrobium</taxon>
    </lineage>
</organism>
<dbReference type="Proteomes" id="UP000829196">
    <property type="component" value="Unassembled WGS sequence"/>
</dbReference>